<keyword evidence="3" id="KW-1185">Reference proteome</keyword>
<accession>A0A6A5KW44</accession>
<evidence type="ECO:0000313" key="3">
    <source>
        <dbReference type="Proteomes" id="UP000800040"/>
    </source>
</evidence>
<feature type="region of interest" description="Disordered" evidence="1">
    <location>
        <begin position="1"/>
        <end position="77"/>
    </location>
</feature>
<dbReference type="OrthoDB" id="27483at2759"/>
<reference evidence="2" key="1">
    <citation type="submission" date="2020-01" db="EMBL/GenBank/DDBJ databases">
        <authorList>
            <consortium name="DOE Joint Genome Institute"/>
            <person name="Haridas S."/>
            <person name="Albert R."/>
            <person name="Binder M."/>
            <person name="Bloem J."/>
            <person name="Labutti K."/>
            <person name="Salamov A."/>
            <person name="Andreopoulos B."/>
            <person name="Baker S.E."/>
            <person name="Barry K."/>
            <person name="Bills G."/>
            <person name="Bluhm B.H."/>
            <person name="Cannon C."/>
            <person name="Castanera R."/>
            <person name="Culley D.E."/>
            <person name="Daum C."/>
            <person name="Ezra D."/>
            <person name="Gonzalez J.B."/>
            <person name="Henrissat B."/>
            <person name="Kuo A."/>
            <person name="Liang C."/>
            <person name="Lipzen A."/>
            <person name="Lutzoni F."/>
            <person name="Magnuson J."/>
            <person name="Mondo S."/>
            <person name="Nolan M."/>
            <person name="Ohm R."/>
            <person name="Pangilinan J."/>
            <person name="Park H.-J."/>
            <person name="Ramirez L."/>
            <person name="Alfaro M."/>
            <person name="Sun H."/>
            <person name="Tritt A."/>
            <person name="Yoshinaga Y."/>
            <person name="Zwiers L.-H."/>
            <person name="Turgeon B.G."/>
            <person name="Goodwin S.B."/>
            <person name="Spatafora J.W."/>
            <person name="Crous P.W."/>
            <person name="Grigoriev I.V."/>
        </authorList>
    </citation>
    <scope>NUCLEOTIDE SEQUENCE</scope>
    <source>
        <strain evidence="2">P77</strain>
    </source>
</reference>
<evidence type="ECO:0000256" key="1">
    <source>
        <dbReference type="SAM" id="MobiDB-lite"/>
    </source>
</evidence>
<dbReference type="AlphaFoldDB" id="A0A6A5KW44"/>
<gene>
    <name evidence="2" type="ORF">BDW02DRAFT_626702</name>
</gene>
<feature type="compositionally biased region" description="Acidic residues" evidence="1">
    <location>
        <begin position="40"/>
        <end position="77"/>
    </location>
</feature>
<proteinExistence type="predicted"/>
<organism evidence="2 3">
    <name type="scientific">Decorospora gaudefroyi</name>
    <dbReference type="NCBI Taxonomy" id="184978"/>
    <lineage>
        <taxon>Eukaryota</taxon>
        <taxon>Fungi</taxon>
        <taxon>Dikarya</taxon>
        <taxon>Ascomycota</taxon>
        <taxon>Pezizomycotina</taxon>
        <taxon>Dothideomycetes</taxon>
        <taxon>Pleosporomycetidae</taxon>
        <taxon>Pleosporales</taxon>
        <taxon>Pleosporineae</taxon>
        <taxon>Pleosporaceae</taxon>
        <taxon>Decorospora</taxon>
    </lineage>
</organism>
<feature type="compositionally biased region" description="Low complexity" evidence="1">
    <location>
        <begin position="1"/>
        <end position="16"/>
    </location>
</feature>
<evidence type="ECO:0000313" key="2">
    <source>
        <dbReference type="EMBL" id="KAF1838864.1"/>
    </source>
</evidence>
<dbReference type="EMBL" id="ML975248">
    <property type="protein sequence ID" value="KAF1838864.1"/>
    <property type="molecule type" value="Genomic_DNA"/>
</dbReference>
<sequence length="526" mass="59117">MNIPSLLSPIHSTSSSARGMGASGVNTVHTSGNVVQIPESESDCEDEEDEGDEESEERFDFVGEDSDEDTSEYSDVDEAARTGCGIESRLCMDLNELSQNGSSSKLDETLAFWNDCNARSARAGKAFLIDLLHKEYTQQALKLASLKGPDRPLVLSVEQACEKAGFTVLLASSGETTRKFVRTGLLDYEDEDLFSEHEIGEVLEDEWYLTRVYDTEGHIVSGKIEIYEESFLEGHRLKTIEPDEEDYPSGYDSFCGDLVTLWYRSAVMIIVPRACLLDLLGAEPGMQYVSEEKPRKDINLYINIRYLITKMTQTQDSIYSDHFITICTRIFELHSLEHVDLERLVPDWFCPDLLVGAISLKNAQLCEQIMTAFRAPESWTEYSLLAEVTPPDEIDEYMQVEPLTTEAERDAFLSLVMYPECWISGDSNPVNALQPKPPLVTLEKQEAFLDRMRSCCYYVSKECMPSEERIVDVLEYDNHSEISRLVNAIVASQGMKRSAEGAAEGLPPLKRPALEFQAGRKIGLAR</sequence>
<name>A0A6A5KW44_9PLEO</name>
<protein>
    <submittedName>
        <fullName evidence="2">Uncharacterized protein</fullName>
    </submittedName>
</protein>
<feature type="compositionally biased region" description="Polar residues" evidence="1">
    <location>
        <begin position="24"/>
        <end position="34"/>
    </location>
</feature>
<dbReference type="Proteomes" id="UP000800040">
    <property type="component" value="Unassembled WGS sequence"/>
</dbReference>